<evidence type="ECO:0000313" key="3">
    <source>
        <dbReference type="Proteomes" id="UP000195521"/>
    </source>
</evidence>
<dbReference type="RefSeq" id="XP_028547127.1">
    <property type="nucleotide sequence ID" value="XM_028691326.1"/>
</dbReference>
<evidence type="ECO:0000313" key="2">
    <source>
        <dbReference type="EMBL" id="GAW84538.1"/>
    </source>
</evidence>
<keyword evidence="1" id="KW-1133">Transmembrane helix</keyword>
<keyword evidence="3" id="KW-1185">Reference proteome</keyword>
<dbReference type="OrthoDB" id="10273294at2759"/>
<dbReference type="InterPro" id="IPR008780">
    <property type="entry name" value="Plasmodium_Vir"/>
</dbReference>
<feature type="transmembrane region" description="Helical" evidence="1">
    <location>
        <begin position="241"/>
        <end position="262"/>
    </location>
</feature>
<keyword evidence="1" id="KW-0472">Membrane</keyword>
<reference evidence="3" key="1">
    <citation type="submission" date="2017-04" db="EMBL/GenBank/DDBJ databases">
        <title>Plasmodium gonderi genome.</title>
        <authorList>
            <person name="Arisue N."/>
            <person name="Honma H."/>
            <person name="Kawai S."/>
            <person name="Tougan T."/>
            <person name="Tanabe K."/>
            <person name="Horii T."/>
        </authorList>
    </citation>
    <scope>NUCLEOTIDE SEQUENCE [LARGE SCALE GENOMIC DNA]</scope>
    <source>
        <strain evidence="3">ATCC 30045</strain>
    </source>
</reference>
<evidence type="ECO:0000256" key="1">
    <source>
        <dbReference type="SAM" id="Phobius"/>
    </source>
</evidence>
<keyword evidence="1" id="KW-0812">Transmembrane</keyword>
<sequence length="317" mass="36673">MADGSTYPFNTNELTYEKYYNMLNTGIQNVSNIFMFCAVQDDNSINHYPSIKEFCSKLTHYLINENKNLKLYNSINDFCNILSYWLYGKLEQMCKSVKCKANDIYKKIFNILIRISKSTLYREKFFFNCKIDSNINLKNNWFVADCTYSSGTECPIPYEKFKNCDPRELQKYFNCQKEAQEEIASLKTSSPETSDIYPEASDDFSSAPIITSTDEISDGRLIDEYETPEESYIIDNGLSPLAVFGNVLLGGIITSLLVGVLYKFTPIGNQLRNIMVNRMNTFGHIKKERNELYNDVSEYLNPYYNDPQDHYVGYSSL</sequence>
<dbReference type="GeneID" id="39745346"/>
<organism evidence="2 3">
    <name type="scientific">Plasmodium gonderi</name>
    <dbReference type="NCBI Taxonomy" id="77519"/>
    <lineage>
        <taxon>Eukaryota</taxon>
        <taxon>Sar</taxon>
        <taxon>Alveolata</taxon>
        <taxon>Apicomplexa</taxon>
        <taxon>Aconoidasida</taxon>
        <taxon>Haemosporida</taxon>
        <taxon>Plasmodiidae</taxon>
        <taxon>Plasmodium</taxon>
        <taxon>Plasmodium (Plasmodium)</taxon>
    </lineage>
</organism>
<dbReference type="Pfam" id="PF05795">
    <property type="entry name" value="Plasmodium_Vir"/>
    <property type="match status" value="2"/>
</dbReference>
<dbReference type="AlphaFoldDB" id="A0A1Y1JSX5"/>
<proteinExistence type="predicted"/>
<protein>
    <submittedName>
        <fullName evidence="2">Variable surface protein</fullName>
    </submittedName>
</protein>
<comment type="caution">
    <text evidence="2">The sequence shown here is derived from an EMBL/GenBank/DDBJ whole genome shotgun (WGS) entry which is preliminary data.</text>
</comment>
<gene>
    <name evidence="2" type="ORF">PGO_003525</name>
</gene>
<dbReference type="EMBL" id="BDQF01000406">
    <property type="protein sequence ID" value="GAW84538.1"/>
    <property type="molecule type" value="Genomic_DNA"/>
</dbReference>
<name>A0A1Y1JSX5_PLAGO</name>
<dbReference type="Proteomes" id="UP000195521">
    <property type="component" value="Unassembled WGS sequence"/>
</dbReference>
<accession>A0A1Y1JSX5</accession>